<feature type="region of interest" description="Disordered" evidence="2">
    <location>
        <begin position="315"/>
        <end position="334"/>
    </location>
</feature>
<dbReference type="PANTHER" id="PTHR31286:SF178">
    <property type="entry name" value="DUF4283 DOMAIN-CONTAINING PROTEIN"/>
    <property type="match status" value="1"/>
</dbReference>
<dbReference type="InterPro" id="IPR001878">
    <property type="entry name" value="Znf_CCHC"/>
</dbReference>
<gene>
    <name evidence="5" type="ORF">C3L33_22796</name>
</gene>
<evidence type="ECO:0000256" key="2">
    <source>
        <dbReference type="SAM" id="MobiDB-lite"/>
    </source>
</evidence>
<name>A0A6A4K7J2_9ERIC</name>
<proteinExistence type="predicted"/>
<dbReference type="EMBL" id="QEFC01004270">
    <property type="protein sequence ID" value="KAE9445306.1"/>
    <property type="molecule type" value="Genomic_DNA"/>
</dbReference>
<dbReference type="Pfam" id="PF14392">
    <property type="entry name" value="zf-CCHC_4"/>
    <property type="match status" value="1"/>
</dbReference>
<evidence type="ECO:0000256" key="3">
    <source>
        <dbReference type="SAM" id="Phobius"/>
    </source>
</evidence>
<dbReference type="InterPro" id="IPR040256">
    <property type="entry name" value="At4g02000-like"/>
</dbReference>
<keyword evidence="3" id="KW-0472">Membrane</keyword>
<evidence type="ECO:0000313" key="5">
    <source>
        <dbReference type="EMBL" id="KAE9445306.1"/>
    </source>
</evidence>
<reference evidence="5" key="1">
    <citation type="journal article" date="2019" name="Genome Biol. Evol.">
        <title>The Rhododendron genome and chromosomal organization provide insight into shared whole-genome duplications across the heath family (Ericaceae).</title>
        <authorList>
            <person name="Soza V.L."/>
            <person name="Lindsley D."/>
            <person name="Waalkes A."/>
            <person name="Ramage E."/>
            <person name="Patwardhan R.P."/>
            <person name="Burton J.N."/>
            <person name="Adey A."/>
            <person name="Kumar A."/>
            <person name="Qiu R."/>
            <person name="Shendure J."/>
            <person name="Hall B."/>
        </authorList>
    </citation>
    <scope>NUCLEOTIDE SEQUENCE</scope>
    <source>
        <strain evidence="5">RSF 1966-606</strain>
    </source>
</reference>
<dbReference type="GO" id="GO:0003676">
    <property type="term" value="F:nucleic acid binding"/>
    <property type="evidence" value="ECO:0007669"/>
    <property type="project" value="InterPro"/>
</dbReference>
<evidence type="ECO:0000259" key="4">
    <source>
        <dbReference type="PROSITE" id="PS50158"/>
    </source>
</evidence>
<dbReference type="GO" id="GO:0008270">
    <property type="term" value="F:zinc ion binding"/>
    <property type="evidence" value="ECO:0007669"/>
    <property type="project" value="UniProtKB-KW"/>
</dbReference>
<dbReference type="InterPro" id="IPR025558">
    <property type="entry name" value="DUF4283"/>
</dbReference>
<feature type="domain" description="CCHC-type" evidence="4">
    <location>
        <begin position="267"/>
        <end position="282"/>
    </location>
</feature>
<feature type="non-terminal residue" evidence="5">
    <location>
        <position position="1"/>
    </location>
</feature>
<sequence length="438" mass="49137">MGYSLLGNEKAIDHYQIRYVGAVGLIIVSMFFLMISFIAATFAVLAHAIALVVSTCIIACFAFIGYIVELGKFIARPITDIIALDDSFEDCPQEARFVLVGKILASKALNKSGVQKIIEKAWRTEEDFTISPWGDNVYAFGFKNEDDLCRIISKSPWSVMGSILILRKWDQKKSFSELDFSLSPFWVQIHGLPLGFLNVKTGSAIAKSFGDVIAVEDPGERGRLANYLRIRVWLDVSKPLKKGFFLRRPKEDDLWVKFKYERLSDFCYGCGKISHTVNDCKERCSFAAKDWVYDGGIRAEFAVVETIQYGDQPRPRLVYPERKNSGSSMDEGGACSGVEKERVYQSSQNIPVDDLVENQGSRVVDCNSARTNPLGSATLQAGSNSVDGLSDDRSDLWNFEDQAAGTDFDGFDINCLSDLMDDRPNPVQMYNRFRLHNR</sequence>
<dbReference type="PANTHER" id="PTHR31286">
    <property type="entry name" value="GLYCINE-RICH CELL WALL STRUCTURAL PROTEIN 1.8-LIKE"/>
    <property type="match status" value="1"/>
</dbReference>
<keyword evidence="1" id="KW-0863">Zinc-finger</keyword>
<organism evidence="5">
    <name type="scientific">Rhododendron williamsianum</name>
    <dbReference type="NCBI Taxonomy" id="262921"/>
    <lineage>
        <taxon>Eukaryota</taxon>
        <taxon>Viridiplantae</taxon>
        <taxon>Streptophyta</taxon>
        <taxon>Embryophyta</taxon>
        <taxon>Tracheophyta</taxon>
        <taxon>Spermatophyta</taxon>
        <taxon>Magnoliopsida</taxon>
        <taxon>eudicotyledons</taxon>
        <taxon>Gunneridae</taxon>
        <taxon>Pentapetalae</taxon>
        <taxon>asterids</taxon>
        <taxon>Ericales</taxon>
        <taxon>Ericaceae</taxon>
        <taxon>Ericoideae</taxon>
        <taxon>Rhodoreae</taxon>
        <taxon>Rhododendron</taxon>
    </lineage>
</organism>
<keyword evidence="3" id="KW-1133">Transmembrane helix</keyword>
<keyword evidence="3" id="KW-0812">Transmembrane</keyword>
<dbReference type="PROSITE" id="PS50158">
    <property type="entry name" value="ZF_CCHC"/>
    <property type="match status" value="1"/>
</dbReference>
<accession>A0A6A4K7J2</accession>
<keyword evidence="1" id="KW-0479">Metal-binding</keyword>
<dbReference type="AlphaFoldDB" id="A0A6A4K7J2"/>
<dbReference type="InterPro" id="IPR025836">
    <property type="entry name" value="Zn_knuckle_CX2CX4HX4C"/>
</dbReference>
<protein>
    <recommendedName>
        <fullName evidence="4">CCHC-type domain-containing protein</fullName>
    </recommendedName>
</protein>
<feature type="transmembrane region" description="Helical" evidence="3">
    <location>
        <begin position="48"/>
        <end position="68"/>
    </location>
</feature>
<evidence type="ECO:0000256" key="1">
    <source>
        <dbReference type="PROSITE-ProRule" id="PRU00047"/>
    </source>
</evidence>
<feature type="transmembrane region" description="Helical" evidence="3">
    <location>
        <begin position="20"/>
        <end position="42"/>
    </location>
</feature>
<comment type="caution">
    <text evidence="5">The sequence shown here is derived from an EMBL/GenBank/DDBJ whole genome shotgun (WGS) entry which is preliminary data.</text>
</comment>
<dbReference type="OrthoDB" id="1723381at2759"/>
<keyword evidence="1" id="KW-0862">Zinc</keyword>
<dbReference type="Pfam" id="PF14111">
    <property type="entry name" value="DUF4283"/>
    <property type="match status" value="1"/>
</dbReference>